<reference evidence="1 2" key="1">
    <citation type="submission" date="2021-06" db="EMBL/GenBank/DDBJ databases">
        <authorList>
            <person name="Kallberg Y."/>
            <person name="Tangrot J."/>
            <person name="Rosling A."/>
        </authorList>
    </citation>
    <scope>NUCLEOTIDE SEQUENCE [LARGE SCALE GENOMIC DNA]</scope>
    <source>
        <strain evidence="1 2">120-4 pot B 10/14</strain>
    </source>
</reference>
<evidence type="ECO:0000313" key="2">
    <source>
        <dbReference type="Proteomes" id="UP000789901"/>
    </source>
</evidence>
<evidence type="ECO:0000313" key="1">
    <source>
        <dbReference type="EMBL" id="CAG8854917.1"/>
    </source>
</evidence>
<feature type="non-terminal residue" evidence="1">
    <location>
        <position position="75"/>
    </location>
</feature>
<name>A0ABN7XI88_GIGMA</name>
<keyword evidence="2" id="KW-1185">Reference proteome</keyword>
<feature type="non-terminal residue" evidence="1">
    <location>
        <position position="1"/>
    </location>
</feature>
<comment type="caution">
    <text evidence="1">The sequence shown here is derived from an EMBL/GenBank/DDBJ whole genome shotgun (WGS) entry which is preliminary data.</text>
</comment>
<accession>A0ABN7XI88</accession>
<organism evidence="1 2">
    <name type="scientific">Gigaspora margarita</name>
    <dbReference type="NCBI Taxonomy" id="4874"/>
    <lineage>
        <taxon>Eukaryota</taxon>
        <taxon>Fungi</taxon>
        <taxon>Fungi incertae sedis</taxon>
        <taxon>Mucoromycota</taxon>
        <taxon>Glomeromycotina</taxon>
        <taxon>Glomeromycetes</taxon>
        <taxon>Diversisporales</taxon>
        <taxon>Gigasporaceae</taxon>
        <taxon>Gigaspora</taxon>
    </lineage>
</organism>
<sequence length="75" mass="8517">TDKDWKSEDKEVNRVVAVRSFQLRSNEVSVLGNNFGYRDFRIVPSSSLGSMTLQRLMIDNVNILNMGPNLLSSKK</sequence>
<dbReference type="EMBL" id="CAJVQB010144019">
    <property type="protein sequence ID" value="CAG8854917.1"/>
    <property type="molecule type" value="Genomic_DNA"/>
</dbReference>
<dbReference type="Proteomes" id="UP000789901">
    <property type="component" value="Unassembled WGS sequence"/>
</dbReference>
<proteinExistence type="predicted"/>
<gene>
    <name evidence="1" type="ORF">GMARGA_LOCUS43738</name>
</gene>
<protein>
    <submittedName>
        <fullName evidence="1">42486_t:CDS:1</fullName>
    </submittedName>
</protein>